<evidence type="ECO:0000313" key="10">
    <source>
        <dbReference type="Proteomes" id="UP001180754"/>
    </source>
</evidence>
<name>A0ABU2X715_9ACTN</name>
<keyword evidence="6" id="KW-0862">Zinc</keyword>
<evidence type="ECO:0000256" key="3">
    <source>
        <dbReference type="ARBA" id="ARBA00006247"/>
    </source>
</evidence>
<dbReference type="NCBIfam" id="TIGR01910">
    <property type="entry name" value="DapE-ArgE"/>
    <property type="match status" value="1"/>
</dbReference>
<keyword evidence="7" id="KW-0170">Cobalt</keyword>
<comment type="cofactor">
    <cofactor evidence="2">
        <name>Zn(2+)</name>
        <dbReference type="ChEBI" id="CHEBI:29105"/>
    </cofactor>
</comment>
<reference evidence="9" key="1">
    <citation type="submission" date="2024-05" db="EMBL/GenBank/DDBJ databases">
        <title>30 novel species of actinomycetes from the DSMZ collection.</title>
        <authorList>
            <person name="Nouioui I."/>
        </authorList>
    </citation>
    <scope>NUCLEOTIDE SEQUENCE</scope>
    <source>
        <strain evidence="9">DSM 41529</strain>
    </source>
</reference>
<dbReference type="Pfam" id="PF07687">
    <property type="entry name" value="M20_dimer"/>
    <property type="match status" value="1"/>
</dbReference>
<dbReference type="InterPro" id="IPR036264">
    <property type="entry name" value="Bact_exopeptidase_dim_dom"/>
</dbReference>
<dbReference type="InterPro" id="IPR010182">
    <property type="entry name" value="ArgE/DapE"/>
</dbReference>
<organism evidence="9 10">
    <name type="scientific">Streptomyces lonegramiae</name>
    <dbReference type="NCBI Taxonomy" id="3075524"/>
    <lineage>
        <taxon>Bacteria</taxon>
        <taxon>Bacillati</taxon>
        <taxon>Actinomycetota</taxon>
        <taxon>Actinomycetes</taxon>
        <taxon>Kitasatosporales</taxon>
        <taxon>Streptomycetaceae</taxon>
        <taxon>Streptomyces</taxon>
    </lineage>
</organism>
<evidence type="ECO:0000256" key="2">
    <source>
        <dbReference type="ARBA" id="ARBA00001947"/>
    </source>
</evidence>
<evidence type="ECO:0000256" key="5">
    <source>
        <dbReference type="ARBA" id="ARBA00022801"/>
    </source>
</evidence>
<keyword evidence="4" id="KW-0479">Metal-binding</keyword>
<evidence type="ECO:0000256" key="6">
    <source>
        <dbReference type="ARBA" id="ARBA00022833"/>
    </source>
</evidence>
<keyword evidence="5" id="KW-0378">Hydrolase</keyword>
<comment type="caution">
    <text evidence="9">The sequence shown here is derived from an EMBL/GenBank/DDBJ whole genome shotgun (WGS) entry which is preliminary data.</text>
</comment>
<dbReference type="InterPro" id="IPR050072">
    <property type="entry name" value="Peptidase_M20A"/>
</dbReference>
<gene>
    <name evidence="9" type="ORF">RND15_03175</name>
</gene>
<evidence type="ECO:0000313" key="9">
    <source>
        <dbReference type="EMBL" id="MDT0541719.1"/>
    </source>
</evidence>
<evidence type="ECO:0000256" key="1">
    <source>
        <dbReference type="ARBA" id="ARBA00001941"/>
    </source>
</evidence>
<evidence type="ECO:0000256" key="4">
    <source>
        <dbReference type="ARBA" id="ARBA00022723"/>
    </source>
</evidence>
<dbReference type="RefSeq" id="WP_311722000.1">
    <property type="nucleotide sequence ID" value="NZ_JAVRFD010000001.1"/>
</dbReference>
<feature type="domain" description="Peptidase M20 dimerisation" evidence="8">
    <location>
        <begin position="177"/>
        <end position="283"/>
    </location>
</feature>
<dbReference type="InterPro" id="IPR011650">
    <property type="entry name" value="Peptidase_M20_dimer"/>
</dbReference>
<evidence type="ECO:0000259" key="8">
    <source>
        <dbReference type="Pfam" id="PF07687"/>
    </source>
</evidence>
<sequence length="385" mass="40528">MPPEPPDTDPGRLLAELIAIDSVNPDLVPGGGGEAAIAGFCGAWLAARGFEVHRLEKRPGRPSLVAVARGTGGGRSLILNGHLDTVSLADYDGDPLDPCIRDGRMYGRGAFDMKGGIAAMMVAAARATAHGPLRGDVILACVADEEHASSGTEEVLESFTADAAVVTEPSHLEVTLAHKGFAWFDVEIEGRAAHGSRPELGIDAIAKAGHFLVALEELAQRLAQGPAHPLLGTGTVHASVIRGGEEPSTYPAHCRITLERRTVPGESADSVERELTAVLDRLAATVPDFHYRLARGLHREPFAADPEALIVRTLARHAEQTLGHPPAVRAEAFWTDCALLDRAGIPCLLFGVDGAGAHAATEYVDLASLDRVTDILTATIADFCS</sequence>
<accession>A0ABU2X715</accession>
<keyword evidence="10" id="KW-1185">Reference proteome</keyword>
<dbReference type="InterPro" id="IPR002933">
    <property type="entry name" value="Peptidase_M20"/>
</dbReference>
<dbReference type="Gene3D" id="3.30.70.360">
    <property type="match status" value="1"/>
</dbReference>
<dbReference type="Pfam" id="PF01546">
    <property type="entry name" value="Peptidase_M20"/>
    <property type="match status" value="1"/>
</dbReference>
<proteinExistence type="inferred from homology"/>
<dbReference type="EMBL" id="JAVRFD010000001">
    <property type="protein sequence ID" value="MDT0541719.1"/>
    <property type="molecule type" value="Genomic_DNA"/>
</dbReference>
<evidence type="ECO:0000256" key="7">
    <source>
        <dbReference type="ARBA" id="ARBA00023285"/>
    </source>
</evidence>
<dbReference type="Gene3D" id="3.40.630.10">
    <property type="entry name" value="Zn peptidases"/>
    <property type="match status" value="2"/>
</dbReference>
<comment type="similarity">
    <text evidence="3">Belongs to the peptidase M20A family.</text>
</comment>
<dbReference type="SUPFAM" id="SSF53187">
    <property type="entry name" value="Zn-dependent exopeptidases"/>
    <property type="match status" value="1"/>
</dbReference>
<dbReference type="SUPFAM" id="SSF55031">
    <property type="entry name" value="Bacterial exopeptidase dimerisation domain"/>
    <property type="match status" value="1"/>
</dbReference>
<dbReference type="PANTHER" id="PTHR43808:SF25">
    <property type="entry name" value="PEPTIDASE M20 DIMERISATION DOMAIN-CONTAINING PROTEIN"/>
    <property type="match status" value="1"/>
</dbReference>
<dbReference type="Proteomes" id="UP001180754">
    <property type="component" value="Unassembled WGS sequence"/>
</dbReference>
<comment type="cofactor">
    <cofactor evidence="1">
        <name>Co(2+)</name>
        <dbReference type="ChEBI" id="CHEBI:48828"/>
    </cofactor>
</comment>
<dbReference type="PANTHER" id="PTHR43808">
    <property type="entry name" value="ACETYLORNITHINE DEACETYLASE"/>
    <property type="match status" value="1"/>
</dbReference>
<protein>
    <submittedName>
        <fullName evidence="9">ArgE/DapE family deacylase</fullName>
    </submittedName>
</protein>